<dbReference type="Pfam" id="PF02700">
    <property type="entry name" value="PurS"/>
    <property type="match status" value="1"/>
</dbReference>
<dbReference type="SUPFAM" id="SSF82697">
    <property type="entry name" value="PurS-like"/>
    <property type="match status" value="1"/>
</dbReference>
<comment type="caution">
    <text evidence="7">The sequence shown here is derived from an EMBL/GenBank/DDBJ whole genome shotgun (WGS) entry which is preliminary data.</text>
</comment>
<evidence type="ECO:0000313" key="8">
    <source>
        <dbReference type="Proteomes" id="UP000028059"/>
    </source>
</evidence>
<dbReference type="GO" id="GO:0005737">
    <property type="term" value="C:cytoplasm"/>
    <property type="evidence" value="ECO:0007669"/>
    <property type="project" value="UniProtKB-SubCell"/>
</dbReference>
<dbReference type="InterPro" id="IPR003850">
    <property type="entry name" value="PurS"/>
</dbReference>
<dbReference type="PANTHER" id="PTHR34696:SF1">
    <property type="entry name" value="PHOSPHORIBOSYLFORMYLGLYCINAMIDINE SYNTHASE SUBUNIT PURS"/>
    <property type="match status" value="1"/>
</dbReference>
<dbReference type="GO" id="GO:0005524">
    <property type="term" value="F:ATP binding"/>
    <property type="evidence" value="ECO:0007669"/>
    <property type="project" value="UniProtKB-UniRule"/>
</dbReference>
<dbReference type="PATRIC" id="fig|1502293.3.peg.1291"/>
<dbReference type="Proteomes" id="UP000028059">
    <property type="component" value="Unassembled WGS sequence"/>
</dbReference>
<dbReference type="EC" id="6.3.5.3" evidence="6"/>
<reference evidence="7 8" key="1">
    <citation type="submission" date="2014-06" db="EMBL/GenBank/DDBJ databases">
        <authorList>
            <person name="Ngugi D.K."/>
            <person name="Blom J."/>
            <person name="Alam I."/>
            <person name="Rashid M."/>
            <person name="Ba Alawi W."/>
            <person name="Zhang G."/>
            <person name="Hikmawan T."/>
            <person name="Guan Y."/>
            <person name="Antunes A."/>
            <person name="Siam R."/>
            <person name="ElDorry H."/>
            <person name="Bajic V."/>
            <person name="Stingl U."/>
        </authorList>
    </citation>
    <scope>NUCLEOTIDE SEQUENCE [LARGE SCALE GENOMIC DNA]</scope>
    <source>
        <strain evidence="7">SCGC AAA799-N04</strain>
    </source>
</reference>
<dbReference type="NCBIfam" id="TIGR00302">
    <property type="entry name" value="phosphoribosylformylglycinamidine synthase subunit PurS"/>
    <property type="match status" value="1"/>
</dbReference>
<evidence type="ECO:0000256" key="1">
    <source>
        <dbReference type="ARBA" id="ARBA00022490"/>
    </source>
</evidence>
<name>A0A081RLV9_9ARCH</name>
<dbReference type="HAMAP" id="MF_01926">
    <property type="entry name" value="PurS"/>
    <property type="match status" value="1"/>
</dbReference>
<evidence type="ECO:0000256" key="2">
    <source>
        <dbReference type="ARBA" id="ARBA00022598"/>
    </source>
</evidence>
<evidence type="ECO:0000256" key="6">
    <source>
        <dbReference type="HAMAP-Rule" id="MF_01926"/>
    </source>
</evidence>
<dbReference type="EMBL" id="JOKN01000029">
    <property type="protein sequence ID" value="KEQ56182.1"/>
    <property type="molecule type" value="Genomic_DNA"/>
</dbReference>
<comment type="subunit">
    <text evidence="6">Part of the FGAM synthase complex composed of 1 PurL, 1 PurQ and 2 PurS subunits.</text>
</comment>
<dbReference type="UniPathway" id="UPA00074">
    <property type="reaction ID" value="UER00128"/>
</dbReference>
<comment type="pathway">
    <text evidence="6">Purine metabolism; IMP biosynthesis via de novo pathway; 5-amino-1-(5-phospho-D-ribosyl)imidazole from N(2)-formyl-N(1)-(5-phospho-D-ribosyl)glycinamide: step 1/2.</text>
</comment>
<dbReference type="GO" id="GO:0004642">
    <property type="term" value="F:phosphoribosylformylglycinamidine synthase activity"/>
    <property type="evidence" value="ECO:0007669"/>
    <property type="project" value="UniProtKB-UniRule"/>
</dbReference>
<keyword evidence="2 6" id="KW-0436">Ligase</keyword>
<dbReference type="GO" id="GO:0006189">
    <property type="term" value="P:'de novo' IMP biosynthetic process"/>
    <property type="evidence" value="ECO:0007669"/>
    <property type="project" value="UniProtKB-UniRule"/>
</dbReference>
<organism evidence="7 8">
    <name type="scientific">Marine Group I thaumarchaeote SCGC AAA799-N04</name>
    <dbReference type="NCBI Taxonomy" id="1502293"/>
    <lineage>
        <taxon>Archaea</taxon>
        <taxon>Nitrososphaerota</taxon>
        <taxon>Marine Group I</taxon>
    </lineage>
</organism>
<comment type="catalytic activity">
    <reaction evidence="6">
        <text>N(2)-formyl-N(1)-(5-phospho-beta-D-ribosyl)glycinamide + L-glutamine + ATP + H2O = 2-formamido-N(1)-(5-O-phospho-beta-D-ribosyl)acetamidine + L-glutamate + ADP + phosphate + H(+)</text>
        <dbReference type="Rhea" id="RHEA:17129"/>
        <dbReference type="ChEBI" id="CHEBI:15377"/>
        <dbReference type="ChEBI" id="CHEBI:15378"/>
        <dbReference type="ChEBI" id="CHEBI:29985"/>
        <dbReference type="ChEBI" id="CHEBI:30616"/>
        <dbReference type="ChEBI" id="CHEBI:43474"/>
        <dbReference type="ChEBI" id="CHEBI:58359"/>
        <dbReference type="ChEBI" id="CHEBI:147286"/>
        <dbReference type="ChEBI" id="CHEBI:147287"/>
        <dbReference type="ChEBI" id="CHEBI:456216"/>
        <dbReference type="EC" id="6.3.5.3"/>
    </reaction>
</comment>
<evidence type="ECO:0000256" key="5">
    <source>
        <dbReference type="ARBA" id="ARBA00022840"/>
    </source>
</evidence>
<comment type="subcellular location">
    <subcellularLocation>
        <location evidence="6">Cytoplasm</location>
    </subcellularLocation>
</comment>
<dbReference type="AlphaFoldDB" id="A0A081RLV9"/>
<sequence>MATYNVHVTIENKPGISDPEGDTILNDLVLKGTHKTVSKIKTAKMLKFTIKEKDKKTAQSKIQEICDDLRIYNPMVSKVTIDVFDA</sequence>
<keyword evidence="3 6" id="KW-0547">Nucleotide-binding</keyword>
<proteinExistence type="inferred from homology"/>
<keyword evidence="4 6" id="KW-0658">Purine biosynthesis</keyword>
<evidence type="ECO:0000313" key="7">
    <source>
        <dbReference type="EMBL" id="KEQ56182.1"/>
    </source>
</evidence>
<accession>A0A081RLV9</accession>
<evidence type="ECO:0000256" key="4">
    <source>
        <dbReference type="ARBA" id="ARBA00022755"/>
    </source>
</evidence>
<keyword evidence="5 6" id="KW-0067">ATP-binding</keyword>
<gene>
    <name evidence="6" type="primary">purS</name>
    <name evidence="7" type="ORF">AAA799N04_01390</name>
</gene>
<dbReference type="PANTHER" id="PTHR34696">
    <property type="entry name" value="PHOSPHORIBOSYLFORMYLGLYCINAMIDINE SYNTHASE SUBUNIT PURS"/>
    <property type="match status" value="1"/>
</dbReference>
<keyword evidence="1 6" id="KW-0963">Cytoplasm</keyword>
<protein>
    <recommendedName>
        <fullName evidence="6">Phosphoribosylformylglycinamidine synthase subunit PurS</fullName>
        <shortName evidence="6">FGAM synthase</shortName>
        <ecNumber evidence="6">6.3.5.3</ecNumber>
    </recommendedName>
    <alternativeName>
        <fullName evidence="6">Formylglycinamide ribonucleotide amidotransferase subunit III</fullName>
        <shortName evidence="6">FGAR amidotransferase III</shortName>
        <shortName evidence="6">FGAR-AT III</shortName>
    </alternativeName>
    <alternativeName>
        <fullName evidence="6">Phosphoribosylformylglycinamidine synthase subunit III</fullName>
    </alternativeName>
</protein>
<comment type="similarity">
    <text evidence="6">Belongs to the PurS family.</text>
</comment>
<dbReference type="InterPro" id="IPR036604">
    <property type="entry name" value="PurS-like_sf"/>
</dbReference>
<evidence type="ECO:0000256" key="3">
    <source>
        <dbReference type="ARBA" id="ARBA00022741"/>
    </source>
</evidence>
<comment type="function">
    <text evidence="6">Part of the phosphoribosylformylglycinamidine synthase complex involved in the purines biosynthetic pathway. Catalyzes the ATP-dependent conversion of formylglycinamide ribonucleotide (FGAR) and glutamine to yield formylglycinamidine ribonucleotide (FGAM) and glutamate. The FGAM synthase complex is composed of three subunits. PurQ produces an ammonia molecule by converting glutamine to glutamate. PurL transfers the ammonia molecule to FGAR to form FGAM in an ATP-dependent manner. PurS interacts with PurQ and PurL and is thought to assist in the transfer of the ammonia molecule from PurQ to PurL.</text>
</comment>
<dbReference type="Gene3D" id="3.30.1280.10">
    <property type="entry name" value="Phosphoribosylformylglycinamidine synthase subunit PurS"/>
    <property type="match status" value="1"/>
</dbReference>
<keyword evidence="8" id="KW-1185">Reference proteome</keyword>